<gene>
    <name evidence="3" type="ORF">HNP73_003501</name>
</gene>
<name>A0A840SR26_9RHOB</name>
<dbReference type="InterPro" id="IPR000683">
    <property type="entry name" value="Gfo/Idh/MocA-like_OxRdtase_N"/>
</dbReference>
<dbReference type="PANTHER" id="PTHR43377">
    <property type="entry name" value="BILIVERDIN REDUCTASE A"/>
    <property type="match status" value="1"/>
</dbReference>
<evidence type="ECO:0000259" key="1">
    <source>
        <dbReference type="Pfam" id="PF01408"/>
    </source>
</evidence>
<evidence type="ECO:0000259" key="2">
    <source>
        <dbReference type="Pfam" id="PF22725"/>
    </source>
</evidence>
<protein>
    <submittedName>
        <fullName evidence="3">Putative dehydrogenase</fullName>
    </submittedName>
</protein>
<dbReference type="SUPFAM" id="SSF55347">
    <property type="entry name" value="Glyceraldehyde-3-phosphate dehydrogenase-like, C-terminal domain"/>
    <property type="match status" value="1"/>
</dbReference>
<feature type="domain" description="GFO/IDH/MocA-like oxidoreductase" evidence="2">
    <location>
        <begin position="129"/>
        <end position="236"/>
    </location>
</feature>
<dbReference type="InterPro" id="IPR036291">
    <property type="entry name" value="NAD(P)-bd_dom_sf"/>
</dbReference>
<accession>A0A840SR26</accession>
<sequence length="342" mass="37772">MIRVGIVGYGYWGPNLARAVAETDTAVLEAISDYSAAARERAFRRHPSARLIADWKDLVTDPRVDAVMIATPVATHFEIAMAALKAGKHVLVEKPMAETVTKAALLVDEAQARNRVLMVDHTFIYTGAVQTIHGLIADGRLGDIYYYDSTRVNLGLFQRDVNVIWDLAVHDFAIMDYLFAARPVAVSASAAGFLPESPENMAHLSVYFDDGALAHLNVNWLAPVKVRQTLIGGSKRMVIYDDMQTSEKVKVYDRGVAFTDDPREAYERMISYRVGEMWAPALSSKEALVSEVQEFVRCIEANVTPYNDGESGLRVVELLAAASHSTRLRGQPVEIGELKRAS</sequence>
<dbReference type="InterPro" id="IPR051450">
    <property type="entry name" value="Gfo/Idh/MocA_Oxidoreductases"/>
</dbReference>
<dbReference type="Gene3D" id="3.40.50.720">
    <property type="entry name" value="NAD(P)-binding Rossmann-like Domain"/>
    <property type="match status" value="1"/>
</dbReference>
<dbReference type="PANTHER" id="PTHR43377:SF6">
    <property type="entry name" value="GFO_IDH_MOCA-LIKE OXIDOREDUCTASE N-TERMINAL DOMAIN-CONTAINING PROTEIN"/>
    <property type="match status" value="1"/>
</dbReference>
<reference evidence="3 4" key="1">
    <citation type="submission" date="2020-08" db="EMBL/GenBank/DDBJ databases">
        <title>Genomic Encyclopedia of Type Strains, Phase IV (KMG-IV): sequencing the most valuable type-strain genomes for metagenomic binning, comparative biology and taxonomic classification.</title>
        <authorList>
            <person name="Goeker M."/>
        </authorList>
    </citation>
    <scope>NUCLEOTIDE SEQUENCE [LARGE SCALE GENOMIC DNA]</scope>
    <source>
        <strain evidence="3 4">DSM 101730</strain>
    </source>
</reference>
<comment type="caution">
    <text evidence="3">The sequence shown here is derived from an EMBL/GenBank/DDBJ whole genome shotgun (WGS) entry which is preliminary data.</text>
</comment>
<feature type="domain" description="Gfo/Idh/MocA-like oxidoreductase N-terminal" evidence="1">
    <location>
        <begin position="2"/>
        <end position="121"/>
    </location>
</feature>
<dbReference type="AlphaFoldDB" id="A0A840SR26"/>
<organism evidence="3 4">
    <name type="scientific">Amaricoccus macauensis</name>
    <dbReference type="NCBI Taxonomy" id="57001"/>
    <lineage>
        <taxon>Bacteria</taxon>
        <taxon>Pseudomonadati</taxon>
        <taxon>Pseudomonadota</taxon>
        <taxon>Alphaproteobacteria</taxon>
        <taxon>Rhodobacterales</taxon>
        <taxon>Paracoccaceae</taxon>
        <taxon>Amaricoccus</taxon>
    </lineage>
</organism>
<dbReference type="Pfam" id="PF01408">
    <property type="entry name" value="GFO_IDH_MocA"/>
    <property type="match status" value="1"/>
</dbReference>
<dbReference type="InterPro" id="IPR055170">
    <property type="entry name" value="GFO_IDH_MocA-like_dom"/>
</dbReference>
<dbReference type="Proteomes" id="UP000549457">
    <property type="component" value="Unassembled WGS sequence"/>
</dbReference>
<proteinExistence type="predicted"/>
<dbReference type="Pfam" id="PF22725">
    <property type="entry name" value="GFO_IDH_MocA_C3"/>
    <property type="match status" value="1"/>
</dbReference>
<dbReference type="GO" id="GO:0000166">
    <property type="term" value="F:nucleotide binding"/>
    <property type="evidence" value="ECO:0007669"/>
    <property type="project" value="InterPro"/>
</dbReference>
<evidence type="ECO:0000313" key="3">
    <source>
        <dbReference type="EMBL" id="MBB5223554.1"/>
    </source>
</evidence>
<dbReference type="SUPFAM" id="SSF51735">
    <property type="entry name" value="NAD(P)-binding Rossmann-fold domains"/>
    <property type="match status" value="1"/>
</dbReference>
<dbReference type="Gene3D" id="3.30.360.10">
    <property type="entry name" value="Dihydrodipicolinate Reductase, domain 2"/>
    <property type="match status" value="1"/>
</dbReference>
<evidence type="ECO:0000313" key="4">
    <source>
        <dbReference type="Proteomes" id="UP000549457"/>
    </source>
</evidence>
<keyword evidence="4" id="KW-1185">Reference proteome</keyword>
<dbReference type="RefSeq" id="WP_184152516.1">
    <property type="nucleotide sequence ID" value="NZ_JACHFM010000003.1"/>
</dbReference>
<dbReference type="EMBL" id="JACHFM010000003">
    <property type="protein sequence ID" value="MBB5223554.1"/>
    <property type="molecule type" value="Genomic_DNA"/>
</dbReference>